<dbReference type="EMBL" id="JAWDIQ010000002">
    <property type="protein sequence ID" value="MDY0409132.1"/>
    <property type="molecule type" value="Genomic_DNA"/>
</dbReference>
<evidence type="ECO:0000313" key="1">
    <source>
        <dbReference type="EMBL" id="MDY0409132.1"/>
    </source>
</evidence>
<dbReference type="Proteomes" id="UP001275315">
    <property type="component" value="Unassembled WGS sequence"/>
</dbReference>
<evidence type="ECO:0000313" key="2">
    <source>
        <dbReference type="Proteomes" id="UP001275315"/>
    </source>
</evidence>
<dbReference type="RefSeq" id="WP_320379946.1">
    <property type="nucleotide sequence ID" value="NZ_JAWDIQ010000002.1"/>
</dbReference>
<gene>
    <name evidence="1" type="ORF">RWD45_11880</name>
</gene>
<proteinExistence type="predicted"/>
<name>A0ABU5CRX7_9BACI</name>
<reference evidence="1 2" key="1">
    <citation type="submission" date="2023-10" db="EMBL/GenBank/DDBJ databases">
        <title>Virgibacillus soli CC-YMP-6 genome.</title>
        <authorList>
            <person name="Miliotis G."/>
            <person name="Sengupta P."/>
            <person name="Hameed A."/>
            <person name="Chuvochina M."/>
            <person name="Mcdonagh F."/>
            <person name="Simpson A.C."/>
            <person name="Singh N.K."/>
            <person name="Rekha P.D."/>
            <person name="Raman K."/>
            <person name="Hugenholtz P."/>
            <person name="Venkateswaran K."/>
        </authorList>
    </citation>
    <scope>NUCLEOTIDE SEQUENCE [LARGE SCALE GENOMIC DNA]</scope>
    <source>
        <strain evidence="1 2">CC-YMP-6</strain>
    </source>
</reference>
<keyword evidence="2" id="KW-1185">Reference proteome</keyword>
<comment type="caution">
    <text evidence="1">The sequence shown here is derived from an EMBL/GenBank/DDBJ whole genome shotgun (WGS) entry which is preliminary data.</text>
</comment>
<organism evidence="1 2">
    <name type="scientific">Paracerasibacillus soli</name>
    <dbReference type="NCBI Taxonomy" id="480284"/>
    <lineage>
        <taxon>Bacteria</taxon>
        <taxon>Bacillati</taxon>
        <taxon>Bacillota</taxon>
        <taxon>Bacilli</taxon>
        <taxon>Bacillales</taxon>
        <taxon>Bacillaceae</taxon>
        <taxon>Paracerasibacillus</taxon>
    </lineage>
</organism>
<sequence length="52" mass="6256">MNLCIKIRKTGRELEVAKKILDDIPKPFREEDLAYRTWNALPYNRYRGSDEE</sequence>
<accession>A0ABU5CRX7</accession>
<protein>
    <submittedName>
        <fullName evidence="1">Uncharacterized protein</fullName>
    </submittedName>
</protein>